<dbReference type="InterPro" id="IPR005844">
    <property type="entry name" value="A-D-PHexomutase_a/b/a-I"/>
</dbReference>
<dbReference type="Pfam" id="PF02880">
    <property type="entry name" value="PGM_PMM_III"/>
    <property type="match status" value="1"/>
</dbReference>
<evidence type="ECO:0000256" key="1">
    <source>
        <dbReference type="ARBA" id="ARBA00000443"/>
    </source>
</evidence>
<feature type="domain" description="Alpha-D-phosphohexomutase C-terminal" evidence="15">
    <location>
        <begin position="489"/>
        <end position="572"/>
    </location>
</feature>
<evidence type="ECO:0000259" key="18">
    <source>
        <dbReference type="Pfam" id="PF02880"/>
    </source>
</evidence>
<dbReference type="EC" id="5.4.2.2" evidence="6"/>
<dbReference type="PANTHER" id="PTHR45745">
    <property type="entry name" value="PHOSPHOMANNOMUTASE 45A"/>
    <property type="match status" value="1"/>
</dbReference>
<dbReference type="InterPro" id="IPR016055">
    <property type="entry name" value="A-D-PHexomutase_a/b/a-I/II/III"/>
</dbReference>
<sequence>MSENTITSNDLYNFWLHDPFFDEATHKELQAISGQTEEITERFYKYLEFGTAGLRGIMGAGTNRMNVYTVSLASEAFSRYIDTLTEEEKKRGLVISYDSRHNSKEFALKSALVFAKHNIPVRLVDEIRPTPMLSFAVRFYNCIGGVMITASHNPAKYNGYKAYGVDGGQMPPEAADRIMAEMAKITDIRTLSWLSEKEALDKGLLQYVGKDLDEAFDAMLLKVQIDKDVVKRHSDLKIVYTPLCGCGNKPVNRILNAIGFKNVYTVKEEQNPDGDFAGIPFPNPEEACAWERAIKLANEVKADLVIATDPDSDRTGLLVKRKDGSYQIVTGNQIGILLMEYILSAKKASNTLKPNSFVVTTIVSTSLADKIAANYGVKCYRTLTGFKYIGEKIKQYHETGLETFVFGFEESYGFLAETEVRDKDAVVACMLLAEMAAKAADDGKNVNDLLVELFEKYNYGKENVFSIVREGIEGQKQINHAMEVIRNGEVNLTFPNLEVEELEDYTKSTSYNYQTGKTRELEIKVKSNVLRFRFTNGLDFVAIRPSGTEPKLKVYCAAYADTEIAASQKAKALEEVMRHTLDKLMA</sequence>
<evidence type="ECO:0000313" key="20">
    <source>
        <dbReference type="Proteomes" id="UP000070080"/>
    </source>
</evidence>
<dbReference type="GO" id="GO:0004614">
    <property type="term" value="F:phosphoglucomutase activity"/>
    <property type="evidence" value="ECO:0007669"/>
    <property type="project" value="UniProtKB-EC"/>
</dbReference>
<dbReference type="InterPro" id="IPR005841">
    <property type="entry name" value="Alpha-D-phosphohexomutase_SF"/>
</dbReference>
<evidence type="ECO:0000256" key="13">
    <source>
        <dbReference type="ARBA" id="ARBA00041467"/>
    </source>
</evidence>
<feature type="domain" description="Alpha-D-phosphohexomutase alpha/beta/alpha" evidence="17">
    <location>
        <begin position="226"/>
        <end position="318"/>
    </location>
</feature>
<comment type="caution">
    <text evidence="19">The sequence shown here is derived from an EMBL/GenBank/DDBJ whole genome shotgun (WGS) entry which is preliminary data.</text>
</comment>
<keyword evidence="20" id="KW-1185">Reference proteome</keyword>
<evidence type="ECO:0000256" key="4">
    <source>
        <dbReference type="ARBA" id="ARBA00005189"/>
    </source>
</evidence>
<dbReference type="InterPro" id="IPR005843">
    <property type="entry name" value="A-D-PHexomutase_C"/>
</dbReference>
<dbReference type="InterPro" id="IPR005846">
    <property type="entry name" value="A-D-PHexomutase_a/b/a-III"/>
</dbReference>
<dbReference type="SUPFAM" id="SSF53738">
    <property type="entry name" value="Phosphoglucomutase, first 3 domains"/>
    <property type="match status" value="3"/>
</dbReference>
<keyword evidence="8 14" id="KW-0479">Metal-binding</keyword>
<dbReference type="InterPro" id="IPR005845">
    <property type="entry name" value="A-D-PHexomutase_a/b/a-II"/>
</dbReference>
<evidence type="ECO:0000259" key="15">
    <source>
        <dbReference type="Pfam" id="PF00408"/>
    </source>
</evidence>
<dbReference type="Proteomes" id="UP000070080">
    <property type="component" value="Unassembled WGS sequence"/>
</dbReference>
<dbReference type="GO" id="GO:0005975">
    <property type="term" value="P:carbohydrate metabolic process"/>
    <property type="evidence" value="ECO:0007669"/>
    <property type="project" value="InterPro"/>
</dbReference>
<dbReference type="AlphaFoldDB" id="A0A133Y6F4"/>
<evidence type="ECO:0000256" key="6">
    <source>
        <dbReference type="ARBA" id="ARBA00012728"/>
    </source>
</evidence>
<dbReference type="PANTHER" id="PTHR45745:SF1">
    <property type="entry name" value="PHOSPHOGLUCOMUTASE 2B-RELATED"/>
    <property type="match status" value="1"/>
</dbReference>
<dbReference type="PATRIC" id="fig|1497955.3.peg.1462"/>
<dbReference type="RefSeq" id="WP_066715231.1">
    <property type="nucleotide sequence ID" value="NZ_CP118869.1"/>
</dbReference>
<evidence type="ECO:0000259" key="17">
    <source>
        <dbReference type="Pfam" id="PF02879"/>
    </source>
</evidence>
<evidence type="ECO:0000256" key="12">
    <source>
        <dbReference type="ARBA" id="ARBA00041398"/>
    </source>
</evidence>
<feature type="domain" description="Alpha-D-phosphohexomutase alpha/beta/alpha" evidence="18">
    <location>
        <begin position="331"/>
        <end position="457"/>
    </location>
</feature>
<evidence type="ECO:0000256" key="11">
    <source>
        <dbReference type="ARBA" id="ARBA00039995"/>
    </source>
</evidence>
<feature type="domain" description="Alpha-D-phosphohexomutase alpha/beta/alpha" evidence="16">
    <location>
        <begin position="48"/>
        <end position="186"/>
    </location>
</feature>
<dbReference type="InterPro" id="IPR036900">
    <property type="entry name" value="A-D-PHexomutase_C_sf"/>
</dbReference>
<dbReference type="SUPFAM" id="SSF55957">
    <property type="entry name" value="Phosphoglucomutase, C-terminal domain"/>
    <property type="match status" value="1"/>
</dbReference>
<keyword evidence="10" id="KW-0413">Isomerase</keyword>
<dbReference type="OrthoDB" id="9806956at2"/>
<dbReference type="STRING" id="1497955.HMPREF1872_01498"/>
<organism evidence="19 20">
    <name type="scientific">Amygdalobacter nucleatus</name>
    <dbReference type="NCBI Taxonomy" id="3029274"/>
    <lineage>
        <taxon>Bacteria</taxon>
        <taxon>Bacillati</taxon>
        <taxon>Bacillota</taxon>
        <taxon>Clostridia</taxon>
        <taxon>Eubacteriales</taxon>
        <taxon>Oscillospiraceae</taxon>
        <taxon>Amygdalobacter</taxon>
    </lineage>
</organism>
<evidence type="ECO:0000259" key="16">
    <source>
        <dbReference type="Pfam" id="PF02878"/>
    </source>
</evidence>
<comment type="catalytic activity">
    <reaction evidence="1">
        <text>alpha-D-glucose 1-phosphate = alpha-D-glucose 6-phosphate</text>
        <dbReference type="Rhea" id="RHEA:23536"/>
        <dbReference type="ChEBI" id="CHEBI:58225"/>
        <dbReference type="ChEBI" id="CHEBI:58601"/>
        <dbReference type="EC" id="5.4.2.2"/>
    </reaction>
</comment>
<evidence type="ECO:0000256" key="14">
    <source>
        <dbReference type="RuleBase" id="RU004326"/>
    </source>
</evidence>
<evidence type="ECO:0000256" key="7">
    <source>
        <dbReference type="ARBA" id="ARBA00022553"/>
    </source>
</evidence>
<gene>
    <name evidence="19" type="ORF">HMPREF1872_01498</name>
</gene>
<dbReference type="GO" id="GO:0008973">
    <property type="term" value="F:phosphopentomutase activity"/>
    <property type="evidence" value="ECO:0007669"/>
    <property type="project" value="TreeGrafter"/>
</dbReference>
<dbReference type="GO" id="GO:0006166">
    <property type="term" value="P:purine ribonucleoside salvage"/>
    <property type="evidence" value="ECO:0007669"/>
    <property type="project" value="TreeGrafter"/>
</dbReference>
<keyword evidence="9 14" id="KW-0460">Magnesium</keyword>
<evidence type="ECO:0000256" key="9">
    <source>
        <dbReference type="ARBA" id="ARBA00022842"/>
    </source>
</evidence>
<evidence type="ECO:0000256" key="5">
    <source>
        <dbReference type="ARBA" id="ARBA00010231"/>
    </source>
</evidence>
<comment type="pathway">
    <text evidence="4">Lipid metabolism.</text>
</comment>
<dbReference type="CDD" id="cd05799">
    <property type="entry name" value="PGM2"/>
    <property type="match status" value="1"/>
</dbReference>
<dbReference type="Gene3D" id="3.40.120.10">
    <property type="entry name" value="Alpha-D-Glucose-1,6-Bisphosphate, subunit A, domain 3"/>
    <property type="match status" value="3"/>
</dbReference>
<keyword evidence="7" id="KW-0597">Phosphoprotein</keyword>
<accession>A0A133Y6F4</accession>
<dbReference type="Pfam" id="PF02879">
    <property type="entry name" value="PGM_PMM_II"/>
    <property type="match status" value="1"/>
</dbReference>
<dbReference type="Gene3D" id="3.30.310.50">
    <property type="entry name" value="Alpha-D-phosphohexomutase, C-terminal domain"/>
    <property type="match status" value="1"/>
</dbReference>
<dbReference type="PRINTS" id="PR00509">
    <property type="entry name" value="PGMPMM"/>
</dbReference>
<evidence type="ECO:0000256" key="8">
    <source>
        <dbReference type="ARBA" id="ARBA00022723"/>
    </source>
</evidence>
<comment type="similarity">
    <text evidence="5 14">Belongs to the phosphohexose mutase family.</text>
</comment>
<comment type="cofactor">
    <cofactor evidence="2">
        <name>Mg(2+)</name>
        <dbReference type="ChEBI" id="CHEBI:18420"/>
    </cofactor>
</comment>
<dbReference type="Pfam" id="PF02878">
    <property type="entry name" value="PGM_PMM_I"/>
    <property type="match status" value="1"/>
</dbReference>
<evidence type="ECO:0000313" key="19">
    <source>
        <dbReference type="EMBL" id="KXB38776.1"/>
    </source>
</evidence>
<dbReference type="InterPro" id="IPR016066">
    <property type="entry name" value="A-D-PHexomutase_CS"/>
</dbReference>
<dbReference type="PROSITE" id="PS00710">
    <property type="entry name" value="PGM_PMM"/>
    <property type="match status" value="1"/>
</dbReference>
<dbReference type="EMBL" id="LSCV01000046">
    <property type="protein sequence ID" value="KXB38776.1"/>
    <property type="molecule type" value="Genomic_DNA"/>
</dbReference>
<reference evidence="20" key="1">
    <citation type="submission" date="2016-01" db="EMBL/GenBank/DDBJ databases">
        <authorList>
            <person name="Mitreva M."/>
            <person name="Pepin K.H."/>
            <person name="Mihindukulasuriya K.A."/>
            <person name="Fulton R."/>
            <person name="Fronick C."/>
            <person name="O'Laughlin M."/>
            <person name="Miner T."/>
            <person name="Herter B."/>
            <person name="Rosa B.A."/>
            <person name="Cordes M."/>
            <person name="Tomlinson C."/>
            <person name="Wollam A."/>
            <person name="Palsikar V.B."/>
            <person name="Mardis E.R."/>
            <person name="Wilson R.K."/>
        </authorList>
    </citation>
    <scope>NUCLEOTIDE SEQUENCE [LARGE SCALE GENOMIC DNA]</scope>
    <source>
        <strain evidence="20">KA00274</strain>
    </source>
</reference>
<dbReference type="Pfam" id="PF00408">
    <property type="entry name" value="PGM_PMM_IV"/>
    <property type="match status" value="1"/>
</dbReference>
<evidence type="ECO:0000256" key="2">
    <source>
        <dbReference type="ARBA" id="ARBA00001946"/>
    </source>
</evidence>
<protein>
    <recommendedName>
        <fullName evidence="11">Phosphoglucomutase</fullName>
        <ecNumber evidence="6">5.4.2.2</ecNumber>
    </recommendedName>
    <alternativeName>
        <fullName evidence="13">Alpha-phosphoglucomutase</fullName>
    </alternativeName>
    <alternativeName>
        <fullName evidence="12">Glucose phosphomutase</fullName>
    </alternativeName>
</protein>
<evidence type="ECO:0000256" key="3">
    <source>
        <dbReference type="ARBA" id="ARBA00005164"/>
    </source>
</evidence>
<evidence type="ECO:0000256" key="10">
    <source>
        <dbReference type="ARBA" id="ARBA00023235"/>
    </source>
</evidence>
<dbReference type="GO" id="GO:0000287">
    <property type="term" value="F:magnesium ion binding"/>
    <property type="evidence" value="ECO:0007669"/>
    <property type="project" value="InterPro"/>
</dbReference>
<proteinExistence type="inferred from homology"/>
<name>A0A133Y6F4_9FIRM</name>
<comment type="pathway">
    <text evidence="3">Glycolipid metabolism; diglucosyl-diacylglycerol biosynthesis.</text>
</comment>